<dbReference type="PANTHER" id="PTHR38537:SF8">
    <property type="entry name" value="FILAMIN-A"/>
    <property type="match status" value="1"/>
</dbReference>
<sequence length="447" mass="49672">MFEGFTPQGPGQYKVLVTFNSQSVKGSPFLLDIADSSAISVYGEQLRLAAVDRPAEFFVHSPAIYSARQISCSITGPSGKRRMARIVPQEADGTVRVEWKPIEAGEHLIDVLINEKAAYESPFVCQVGDPDLVTVRRMPQFIEERNLHRPHTFEIDATAAGSGNLEIVINGGRVACRVRETSPRNFLAEFTPIQETKHTVEMRFNGEHVRDSPWHIQFSGAVGPASSPALSSDHEEHVARNLAALRRHEQRAAGGALNGRDGVAEEFVNGNGEDIITELVGPGLNRAAVNEFAHFSIHSNQPQIAERGPGTIHCEYTLPRVADYALEVFLNGRRMDTEPLLISAFDPRRVRVRLKDPEEFRPGKMAQFTARSTKPKNPEVFEAEISALPDPLISHLQIHHLYSFSIPITDQIHRFRNEFIPLVQPMVPERTSPEEGREGKGENTSDA</sequence>
<keyword evidence="6" id="KW-1185">Reference proteome</keyword>
<dbReference type="SMART" id="SM00557">
    <property type="entry name" value="IG_FLMN"/>
    <property type="match status" value="2"/>
</dbReference>
<reference evidence="5 6" key="1">
    <citation type="submission" date="2024-10" db="EMBL/GenBank/DDBJ databases">
        <authorList>
            <person name="Kim D."/>
        </authorList>
    </citation>
    <scope>NUCLEOTIDE SEQUENCE [LARGE SCALE GENOMIC DNA]</scope>
    <source>
        <strain evidence="5">BH-2024</strain>
    </source>
</reference>
<dbReference type="InterPro" id="IPR014756">
    <property type="entry name" value="Ig_E-set"/>
</dbReference>
<dbReference type="InterPro" id="IPR017868">
    <property type="entry name" value="Filamin/ABP280_repeat-like"/>
</dbReference>
<evidence type="ECO:0000313" key="5">
    <source>
        <dbReference type="EMBL" id="KAL3107695.1"/>
    </source>
</evidence>
<dbReference type="EMBL" id="JBICBT010000608">
    <property type="protein sequence ID" value="KAL3107695.1"/>
    <property type="molecule type" value="Genomic_DNA"/>
</dbReference>
<feature type="repeat" description="Filamin" evidence="3">
    <location>
        <begin position="31"/>
        <end position="127"/>
    </location>
</feature>
<dbReference type="Gene3D" id="2.60.40.10">
    <property type="entry name" value="Immunoglobulins"/>
    <property type="match status" value="3"/>
</dbReference>
<feature type="repeat" description="Filamin" evidence="3">
    <location>
        <begin position="281"/>
        <end position="344"/>
    </location>
</feature>
<evidence type="ECO:0000256" key="4">
    <source>
        <dbReference type="SAM" id="MobiDB-lite"/>
    </source>
</evidence>
<feature type="repeat" description="Filamin" evidence="3">
    <location>
        <begin position="125"/>
        <end position="218"/>
    </location>
</feature>
<evidence type="ECO:0000256" key="1">
    <source>
        <dbReference type="ARBA" id="ARBA00009238"/>
    </source>
</evidence>
<feature type="repeat" description="Filamin" evidence="3">
    <location>
        <begin position="1"/>
        <end position="33"/>
    </location>
</feature>
<evidence type="ECO:0000256" key="2">
    <source>
        <dbReference type="ARBA" id="ARBA00022737"/>
    </source>
</evidence>
<dbReference type="Proteomes" id="UP001620626">
    <property type="component" value="Unassembled WGS sequence"/>
</dbReference>
<gene>
    <name evidence="5" type="ORF">niasHT_011708</name>
</gene>
<dbReference type="SUPFAM" id="SSF81296">
    <property type="entry name" value="E set domains"/>
    <property type="match status" value="4"/>
</dbReference>
<accession>A0ABD2KYP9</accession>
<dbReference type="InterPro" id="IPR001298">
    <property type="entry name" value="Filamin/ABP280_rpt"/>
</dbReference>
<feature type="compositionally biased region" description="Basic and acidic residues" evidence="4">
    <location>
        <begin position="431"/>
        <end position="447"/>
    </location>
</feature>
<dbReference type="Pfam" id="PF00630">
    <property type="entry name" value="Filamin"/>
    <property type="match status" value="2"/>
</dbReference>
<name>A0ABD2KYP9_9BILA</name>
<dbReference type="PANTHER" id="PTHR38537">
    <property type="entry name" value="JITTERBUG, ISOFORM N"/>
    <property type="match status" value="1"/>
</dbReference>
<evidence type="ECO:0000313" key="6">
    <source>
        <dbReference type="Proteomes" id="UP001620626"/>
    </source>
</evidence>
<dbReference type="PROSITE" id="PS50194">
    <property type="entry name" value="FILAMIN_REPEAT"/>
    <property type="match status" value="4"/>
</dbReference>
<dbReference type="InterPro" id="IPR013783">
    <property type="entry name" value="Ig-like_fold"/>
</dbReference>
<dbReference type="AlphaFoldDB" id="A0ABD2KYP9"/>
<comment type="similarity">
    <text evidence="1">Belongs to the filamin family.</text>
</comment>
<evidence type="ECO:0000256" key="3">
    <source>
        <dbReference type="PROSITE-ProRule" id="PRU00087"/>
    </source>
</evidence>
<keyword evidence="2" id="KW-0677">Repeat</keyword>
<organism evidence="5 6">
    <name type="scientific">Heterodera trifolii</name>
    <dbReference type="NCBI Taxonomy" id="157864"/>
    <lineage>
        <taxon>Eukaryota</taxon>
        <taxon>Metazoa</taxon>
        <taxon>Ecdysozoa</taxon>
        <taxon>Nematoda</taxon>
        <taxon>Chromadorea</taxon>
        <taxon>Rhabditida</taxon>
        <taxon>Tylenchina</taxon>
        <taxon>Tylenchomorpha</taxon>
        <taxon>Tylenchoidea</taxon>
        <taxon>Heteroderidae</taxon>
        <taxon>Heteroderinae</taxon>
        <taxon>Heterodera</taxon>
    </lineage>
</organism>
<feature type="region of interest" description="Disordered" evidence="4">
    <location>
        <begin position="426"/>
        <end position="447"/>
    </location>
</feature>
<comment type="caution">
    <text evidence="5">The sequence shown here is derived from an EMBL/GenBank/DDBJ whole genome shotgun (WGS) entry which is preliminary data.</text>
</comment>
<proteinExistence type="inferred from homology"/>
<protein>
    <submittedName>
        <fullName evidence="5">Uncharacterized protein</fullName>
    </submittedName>
</protein>
<dbReference type="InterPro" id="IPR044801">
    <property type="entry name" value="Filamin"/>
</dbReference>